<reference evidence="5" key="2">
    <citation type="journal article" date="2023" name="IMA Fungus">
        <title>Comparative genomic study of the Penicillium genus elucidates a diverse pangenome and 15 lateral gene transfer events.</title>
        <authorList>
            <person name="Petersen C."/>
            <person name="Sorensen T."/>
            <person name="Nielsen M.R."/>
            <person name="Sondergaard T.E."/>
            <person name="Sorensen J.L."/>
            <person name="Fitzpatrick D.A."/>
            <person name="Frisvad J.C."/>
            <person name="Nielsen K.L."/>
        </authorList>
    </citation>
    <scope>NUCLEOTIDE SEQUENCE</scope>
    <source>
        <strain evidence="5">IBT 29495</strain>
    </source>
</reference>
<sequence length="315" mass="34582">MFGSLTYVLAMLSLSIVAIASPIQLARRAISTELLERFTLFSQFATLSACDQNINHTGQRLTCDYGTCGLVEADNTTVINTFHSDHGPTGYIALDHTRELILITFRGTVSKSDGNTDLDLGLTPIGEVCTGCKAHHGFWAYWTAIASQATAQLHDATSAYPGYRLTVVGHSLGGGLRRWQGLSFERKGSVWTLSQLTFKNQWTFGAPKPGNKKLAEFITNQQLPNSIYRATHTTDPVPKVPINLPFLDWSQPSPEYWVTQETGVQATADRVHYVEGINSRAGNAGSDRDLRWPNPEHGWYFGNMSVCAAPIDASS</sequence>
<dbReference type="InterPro" id="IPR051299">
    <property type="entry name" value="AB_hydrolase_lip/est"/>
</dbReference>
<keyword evidence="2" id="KW-0378">Hydrolase</keyword>
<dbReference type="Pfam" id="PF01764">
    <property type="entry name" value="Lipase_3"/>
    <property type="match status" value="1"/>
</dbReference>
<feature type="domain" description="Fungal lipase-type" evidence="4">
    <location>
        <begin position="103"/>
        <end position="242"/>
    </location>
</feature>
<dbReference type="AlphaFoldDB" id="A0A9W9XKU6"/>
<name>A0A9W9XKU6_9EURO</name>
<feature type="chain" id="PRO_5040839437" description="Fungal lipase-type domain-containing protein" evidence="3">
    <location>
        <begin position="21"/>
        <end position="315"/>
    </location>
</feature>
<evidence type="ECO:0000256" key="3">
    <source>
        <dbReference type="SAM" id="SignalP"/>
    </source>
</evidence>
<accession>A0A9W9XKU6</accession>
<proteinExistence type="predicted"/>
<dbReference type="CDD" id="cd00519">
    <property type="entry name" value="Lipase_3"/>
    <property type="match status" value="1"/>
</dbReference>
<keyword evidence="6" id="KW-1185">Reference proteome</keyword>
<comment type="caution">
    <text evidence="5">The sequence shown here is derived from an EMBL/GenBank/DDBJ whole genome shotgun (WGS) entry which is preliminary data.</text>
</comment>
<dbReference type="InterPro" id="IPR002921">
    <property type="entry name" value="Fungal_lipase-type"/>
</dbReference>
<evidence type="ECO:0000256" key="1">
    <source>
        <dbReference type="ARBA" id="ARBA00022729"/>
    </source>
</evidence>
<evidence type="ECO:0000313" key="6">
    <source>
        <dbReference type="Proteomes" id="UP001149954"/>
    </source>
</evidence>
<dbReference type="PANTHER" id="PTHR46640">
    <property type="entry name" value="TRIACYLGLYCEROL LIPASE, PUTATIVE (AFU_ORTHOLOGUE AFUA_6G06510)-RELATED"/>
    <property type="match status" value="1"/>
</dbReference>
<dbReference type="Gene3D" id="3.40.50.1820">
    <property type="entry name" value="alpha/beta hydrolase"/>
    <property type="match status" value="1"/>
</dbReference>
<dbReference type="InterPro" id="IPR029058">
    <property type="entry name" value="AB_hydrolase_fold"/>
</dbReference>
<organism evidence="5 6">
    <name type="scientific">Penicillium fimorum</name>
    <dbReference type="NCBI Taxonomy" id="1882269"/>
    <lineage>
        <taxon>Eukaryota</taxon>
        <taxon>Fungi</taxon>
        <taxon>Dikarya</taxon>
        <taxon>Ascomycota</taxon>
        <taxon>Pezizomycotina</taxon>
        <taxon>Eurotiomycetes</taxon>
        <taxon>Eurotiomycetidae</taxon>
        <taxon>Eurotiales</taxon>
        <taxon>Aspergillaceae</taxon>
        <taxon>Penicillium</taxon>
    </lineage>
</organism>
<protein>
    <recommendedName>
        <fullName evidence="4">Fungal lipase-type domain-containing protein</fullName>
    </recommendedName>
</protein>
<reference evidence="5" key="1">
    <citation type="submission" date="2022-12" db="EMBL/GenBank/DDBJ databases">
        <authorList>
            <person name="Petersen C."/>
        </authorList>
    </citation>
    <scope>NUCLEOTIDE SEQUENCE</scope>
    <source>
        <strain evidence="5">IBT 29495</strain>
    </source>
</reference>
<dbReference type="SUPFAM" id="SSF53474">
    <property type="entry name" value="alpha/beta-Hydrolases"/>
    <property type="match status" value="1"/>
</dbReference>
<dbReference type="PANTHER" id="PTHR46640:SF1">
    <property type="entry name" value="FUNGAL LIPASE-LIKE DOMAIN-CONTAINING PROTEIN-RELATED"/>
    <property type="match status" value="1"/>
</dbReference>
<dbReference type="EMBL" id="JAPWDS010000006">
    <property type="protein sequence ID" value="KAJ5494834.1"/>
    <property type="molecule type" value="Genomic_DNA"/>
</dbReference>
<gene>
    <name evidence="5" type="ORF">N7463_010921</name>
</gene>
<dbReference type="GO" id="GO:0017000">
    <property type="term" value="P:antibiotic biosynthetic process"/>
    <property type="evidence" value="ECO:0007669"/>
    <property type="project" value="UniProtKB-ARBA"/>
</dbReference>
<dbReference type="GO" id="GO:0072330">
    <property type="term" value="P:monocarboxylic acid biosynthetic process"/>
    <property type="evidence" value="ECO:0007669"/>
    <property type="project" value="UniProtKB-ARBA"/>
</dbReference>
<evidence type="ECO:0000256" key="2">
    <source>
        <dbReference type="ARBA" id="ARBA00022801"/>
    </source>
</evidence>
<evidence type="ECO:0000313" key="5">
    <source>
        <dbReference type="EMBL" id="KAJ5494834.1"/>
    </source>
</evidence>
<feature type="signal peptide" evidence="3">
    <location>
        <begin position="1"/>
        <end position="20"/>
    </location>
</feature>
<keyword evidence="1 3" id="KW-0732">Signal</keyword>
<dbReference type="Proteomes" id="UP001149954">
    <property type="component" value="Unassembled WGS sequence"/>
</dbReference>
<dbReference type="GO" id="GO:0016787">
    <property type="term" value="F:hydrolase activity"/>
    <property type="evidence" value="ECO:0007669"/>
    <property type="project" value="UniProtKB-KW"/>
</dbReference>
<evidence type="ECO:0000259" key="4">
    <source>
        <dbReference type="Pfam" id="PF01764"/>
    </source>
</evidence>
<dbReference type="GO" id="GO:0006629">
    <property type="term" value="P:lipid metabolic process"/>
    <property type="evidence" value="ECO:0007669"/>
    <property type="project" value="InterPro"/>
</dbReference>
<dbReference type="OrthoDB" id="426718at2759"/>